<evidence type="ECO:0000256" key="1">
    <source>
        <dbReference type="SAM" id="SignalP"/>
    </source>
</evidence>
<accession>A0ABV6P3D4</accession>
<dbReference type="SUPFAM" id="SSF53850">
    <property type="entry name" value="Periplasmic binding protein-like II"/>
    <property type="match status" value="1"/>
</dbReference>
<dbReference type="InterPro" id="IPR050490">
    <property type="entry name" value="Bact_solute-bd_prot1"/>
</dbReference>
<gene>
    <name evidence="2" type="ORF">ACFFHU_25820</name>
</gene>
<sequence length="427" mass="44557">MNRRRTVSAATLCAVALVASACGNGGDSKGSGSKELNIISIATPSGPGYATLQKAISTFEQQSGAKLNLTTAAGDSVISQFESSSLAGNEADVVNINPVGNVRNWLKSGAIVDANQYLDSWGLKDTVNPEAVKQWTLDGQLQGFPYETFTWPLWLNMDLLAKAGITAAPATLDELQADAAKLKAAGITPLAVGGSDWTGQDMLQRFIQLYLPTSDYPDVFGSGKYCANQHAMDALTEVTRLRDAGLFAKNVQGLTSNDMNTAFYTGKAAMMLAGSWAFGDVPKALAPHIAFTGLPLPASGAAVSKPAFAVGYTSAGWLISKNGAKKGDLIKQFLKIIYSDETVKETISSAGFVPAVAKVPDLPADASPLVTASIKAVAATDRLVPTDAWVPPSVVSSYTQGSSVAYTPGKSAADVCKALEKVYASAK</sequence>
<name>A0ABV6P3D4_9ACTN</name>
<reference evidence="2 3" key="1">
    <citation type="submission" date="2024-09" db="EMBL/GenBank/DDBJ databases">
        <authorList>
            <person name="Sun Q."/>
            <person name="Mori K."/>
        </authorList>
    </citation>
    <scope>NUCLEOTIDE SEQUENCE [LARGE SCALE GENOMIC DNA]</scope>
    <source>
        <strain evidence="2 3">TBRC 2205</strain>
    </source>
</reference>
<dbReference type="Pfam" id="PF01547">
    <property type="entry name" value="SBP_bac_1"/>
    <property type="match status" value="1"/>
</dbReference>
<dbReference type="PANTHER" id="PTHR43649">
    <property type="entry name" value="ARABINOSE-BINDING PROTEIN-RELATED"/>
    <property type="match status" value="1"/>
</dbReference>
<dbReference type="Gene3D" id="3.40.190.10">
    <property type="entry name" value="Periplasmic binding protein-like II"/>
    <property type="match status" value="2"/>
</dbReference>
<dbReference type="RefSeq" id="WP_377342847.1">
    <property type="nucleotide sequence ID" value="NZ_JBHLUE010000026.1"/>
</dbReference>
<keyword evidence="3" id="KW-1185">Reference proteome</keyword>
<keyword evidence="1" id="KW-0732">Signal</keyword>
<dbReference type="PANTHER" id="PTHR43649:SF30">
    <property type="entry name" value="ABC TRANSPORTER SUBSTRATE-BINDING PROTEIN"/>
    <property type="match status" value="1"/>
</dbReference>
<feature type="signal peptide" evidence="1">
    <location>
        <begin position="1"/>
        <end position="21"/>
    </location>
</feature>
<dbReference type="PROSITE" id="PS51257">
    <property type="entry name" value="PROKAR_LIPOPROTEIN"/>
    <property type="match status" value="1"/>
</dbReference>
<dbReference type="InterPro" id="IPR006059">
    <property type="entry name" value="SBP"/>
</dbReference>
<dbReference type="EMBL" id="JBHLUE010000026">
    <property type="protein sequence ID" value="MFC0567542.1"/>
    <property type="molecule type" value="Genomic_DNA"/>
</dbReference>
<feature type="chain" id="PRO_5047302536" evidence="1">
    <location>
        <begin position="22"/>
        <end position="427"/>
    </location>
</feature>
<evidence type="ECO:0000313" key="3">
    <source>
        <dbReference type="Proteomes" id="UP001589894"/>
    </source>
</evidence>
<comment type="caution">
    <text evidence="2">The sequence shown here is derived from an EMBL/GenBank/DDBJ whole genome shotgun (WGS) entry which is preliminary data.</text>
</comment>
<evidence type="ECO:0000313" key="2">
    <source>
        <dbReference type="EMBL" id="MFC0567542.1"/>
    </source>
</evidence>
<protein>
    <submittedName>
        <fullName evidence="2">ABC transporter substrate-binding protein</fullName>
    </submittedName>
</protein>
<organism evidence="2 3">
    <name type="scientific">Plantactinospora siamensis</name>
    <dbReference type="NCBI Taxonomy" id="555372"/>
    <lineage>
        <taxon>Bacteria</taxon>
        <taxon>Bacillati</taxon>
        <taxon>Actinomycetota</taxon>
        <taxon>Actinomycetes</taxon>
        <taxon>Micromonosporales</taxon>
        <taxon>Micromonosporaceae</taxon>
        <taxon>Plantactinospora</taxon>
    </lineage>
</organism>
<proteinExistence type="predicted"/>
<dbReference type="Proteomes" id="UP001589894">
    <property type="component" value="Unassembled WGS sequence"/>
</dbReference>